<dbReference type="GO" id="GO:0030133">
    <property type="term" value="C:transport vesicle"/>
    <property type="evidence" value="ECO:0007669"/>
    <property type="project" value="InterPro"/>
</dbReference>
<accession>A0AAJ7TC99</accession>
<keyword evidence="2" id="KW-1185">Reference proteome</keyword>
<sequence>MACQDCGFRRGATTPFGVRSYLDHFYQGCRSEPDEETLLRPGGRRGAQAAAGASTACKAWFACGLLGMLTGAAVMLTAYLAPARLEAVGNGGGGGPGGVSDVLLVDPSAARFNRILEGSKLAGALLFAAGGAALSGSLLVAAAAARGRGGGDDDGGEVMTAEHQQQYHQQQEDEEVVQENRLLLHEVRPVASGAVPKSGRRLWK</sequence>
<dbReference type="RefSeq" id="XP_032815201.1">
    <property type="nucleotide sequence ID" value="XM_032959310.1"/>
</dbReference>
<dbReference type="GO" id="GO:0043025">
    <property type="term" value="C:neuronal cell body"/>
    <property type="evidence" value="ECO:0007669"/>
    <property type="project" value="TreeGrafter"/>
</dbReference>
<keyword evidence="1" id="KW-0472">Membrane</keyword>
<dbReference type="GO" id="GO:0043005">
    <property type="term" value="C:neuron projection"/>
    <property type="evidence" value="ECO:0007669"/>
    <property type="project" value="TreeGrafter"/>
</dbReference>
<feature type="transmembrane region" description="Helical" evidence="1">
    <location>
        <begin position="59"/>
        <end position="81"/>
    </location>
</feature>
<dbReference type="Pfam" id="PF14927">
    <property type="entry name" value="Neurensin"/>
    <property type="match status" value="1"/>
</dbReference>
<dbReference type="PANTHER" id="PTHR14796:SF3">
    <property type="entry name" value="NEURENSIN 1-LIKE-RELATED"/>
    <property type="match status" value="1"/>
</dbReference>
<protein>
    <submittedName>
        <fullName evidence="3 4">Neurensin-1-like</fullName>
    </submittedName>
</protein>
<dbReference type="RefSeq" id="XP_032815200.1">
    <property type="nucleotide sequence ID" value="XM_032959309.1"/>
</dbReference>
<dbReference type="InterPro" id="IPR024883">
    <property type="entry name" value="Neurensin"/>
</dbReference>
<dbReference type="Proteomes" id="UP001318040">
    <property type="component" value="Chromosome 23"/>
</dbReference>
<dbReference type="AlphaFoldDB" id="A0AAJ7TC99"/>
<evidence type="ECO:0000313" key="3">
    <source>
        <dbReference type="RefSeq" id="XP_032815200.1"/>
    </source>
</evidence>
<evidence type="ECO:0000256" key="1">
    <source>
        <dbReference type="SAM" id="Phobius"/>
    </source>
</evidence>
<organism evidence="2 3">
    <name type="scientific">Petromyzon marinus</name>
    <name type="common">Sea lamprey</name>
    <dbReference type="NCBI Taxonomy" id="7757"/>
    <lineage>
        <taxon>Eukaryota</taxon>
        <taxon>Metazoa</taxon>
        <taxon>Chordata</taxon>
        <taxon>Craniata</taxon>
        <taxon>Vertebrata</taxon>
        <taxon>Cyclostomata</taxon>
        <taxon>Hyperoartia</taxon>
        <taxon>Petromyzontiformes</taxon>
        <taxon>Petromyzontidae</taxon>
        <taxon>Petromyzon</taxon>
    </lineage>
</organism>
<proteinExistence type="predicted"/>
<evidence type="ECO:0000313" key="2">
    <source>
        <dbReference type="Proteomes" id="UP001318040"/>
    </source>
</evidence>
<name>A0AAJ7TC99_PETMA</name>
<keyword evidence="1" id="KW-1133">Transmembrane helix</keyword>
<reference evidence="3 4" key="1">
    <citation type="submission" date="2025-04" db="UniProtKB">
        <authorList>
            <consortium name="RefSeq"/>
        </authorList>
    </citation>
    <scope>IDENTIFICATION</scope>
    <source>
        <tissue evidence="3 4">Sperm</tissue>
    </source>
</reference>
<keyword evidence="1" id="KW-0812">Transmembrane</keyword>
<dbReference type="GO" id="GO:0007399">
    <property type="term" value="P:nervous system development"/>
    <property type="evidence" value="ECO:0007669"/>
    <property type="project" value="TreeGrafter"/>
</dbReference>
<evidence type="ECO:0000313" key="4">
    <source>
        <dbReference type="RefSeq" id="XP_032815201.1"/>
    </source>
</evidence>
<dbReference type="KEGG" id="pmrn:116945141"/>
<dbReference type="PANTHER" id="PTHR14796">
    <property type="entry name" value="NEURENSIN 1-RELATED"/>
    <property type="match status" value="1"/>
</dbReference>
<gene>
    <name evidence="3 4" type="primary">LOC116945141</name>
</gene>
<feature type="transmembrane region" description="Helical" evidence="1">
    <location>
        <begin position="121"/>
        <end position="145"/>
    </location>
</feature>